<evidence type="ECO:0000313" key="3">
    <source>
        <dbReference type="Proteomes" id="UP001500403"/>
    </source>
</evidence>
<protein>
    <submittedName>
        <fullName evidence="2">Uncharacterized protein</fullName>
    </submittedName>
</protein>
<feature type="region of interest" description="Disordered" evidence="1">
    <location>
        <begin position="1"/>
        <end position="60"/>
    </location>
</feature>
<sequence>MAPKGAYGVRGAGAGAGAARGARWAPVSTGASPARAARARNAPGTGTARLTLPKINGRGR</sequence>
<feature type="compositionally biased region" description="Low complexity" evidence="1">
    <location>
        <begin position="19"/>
        <end position="49"/>
    </location>
</feature>
<organism evidence="2 3">
    <name type="scientific">Streptomyces enissocaesilis</name>
    <dbReference type="NCBI Taxonomy" id="332589"/>
    <lineage>
        <taxon>Bacteria</taxon>
        <taxon>Bacillati</taxon>
        <taxon>Actinomycetota</taxon>
        <taxon>Actinomycetes</taxon>
        <taxon>Kitasatosporales</taxon>
        <taxon>Streptomycetaceae</taxon>
        <taxon>Streptomyces</taxon>
        <taxon>Streptomyces rochei group</taxon>
    </lineage>
</organism>
<keyword evidence="3" id="KW-1185">Reference proteome</keyword>
<accession>A0ABN3WQ84</accession>
<evidence type="ECO:0000256" key="1">
    <source>
        <dbReference type="SAM" id="MobiDB-lite"/>
    </source>
</evidence>
<evidence type="ECO:0000313" key="2">
    <source>
        <dbReference type="EMBL" id="GAA2922392.1"/>
    </source>
</evidence>
<proteinExistence type="predicted"/>
<comment type="caution">
    <text evidence="2">The sequence shown here is derived from an EMBL/GenBank/DDBJ whole genome shotgun (WGS) entry which is preliminary data.</text>
</comment>
<feature type="compositionally biased region" description="Gly residues" evidence="1">
    <location>
        <begin position="8"/>
        <end position="18"/>
    </location>
</feature>
<gene>
    <name evidence="2" type="ORF">GCM10010446_03130</name>
</gene>
<dbReference type="EMBL" id="BAAAUD010000005">
    <property type="protein sequence ID" value="GAA2922392.1"/>
    <property type="molecule type" value="Genomic_DNA"/>
</dbReference>
<dbReference type="Proteomes" id="UP001500403">
    <property type="component" value="Unassembled WGS sequence"/>
</dbReference>
<name>A0ABN3WQ84_9ACTN</name>
<reference evidence="2 3" key="1">
    <citation type="journal article" date="2019" name="Int. J. Syst. Evol. Microbiol.">
        <title>The Global Catalogue of Microorganisms (GCM) 10K type strain sequencing project: providing services to taxonomists for standard genome sequencing and annotation.</title>
        <authorList>
            <consortium name="The Broad Institute Genomics Platform"/>
            <consortium name="The Broad Institute Genome Sequencing Center for Infectious Disease"/>
            <person name="Wu L."/>
            <person name="Ma J."/>
        </authorList>
    </citation>
    <scope>NUCLEOTIDE SEQUENCE [LARGE SCALE GENOMIC DNA]</scope>
    <source>
        <strain evidence="2 3">JCM 9088</strain>
    </source>
</reference>